<organism evidence="5 6">
    <name type="scientific">Filimonas lacunae</name>
    <dbReference type="NCBI Taxonomy" id="477680"/>
    <lineage>
        <taxon>Bacteria</taxon>
        <taxon>Pseudomonadati</taxon>
        <taxon>Bacteroidota</taxon>
        <taxon>Chitinophagia</taxon>
        <taxon>Chitinophagales</taxon>
        <taxon>Chitinophagaceae</taxon>
        <taxon>Filimonas</taxon>
    </lineage>
</organism>
<name>A0A173MIJ8_9BACT</name>
<dbReference type="RefSeq" id="WP_076381500.1">
    <property type="nucleotide sequence ID" value="NZ_AP017422.1"/>
</dbReference>
<evidence type="ECO:0000256" key="3">
    <source>
        <dbReference type="ARBA" id="ARBA00023163"/>
    </source>
</evidence>
<dbReference type="EMBL" id="FTOR01000009">
    <property type="protein sequence ID" value="SIT30285.1"/>
    <property type="molecule type" value="Genomic_DNA"/>
</dbReference>
<dbReference type="PANTHER" id="PTHR33204:SF37">
    <property type="entry name" value="HTH-TYPE TRANSCRIPTIONAL REGULATOR YODB"/>
    <property type="match status" value="1"/>
</dbReference>
<gene>
    <name evidence="5" type="ORF">SAMN05421788_109184</name>
</gene>
<keyword evidence="2" id="KW-0238">DNA-binding</keyword>
<protein>
    <submittedName>
        <fullName evidence="5">Transcriptional regulator, HxlR family</fullName>
    </submittedName>
</protein>
<dbReference type="STRING" id="477680.SAMN05421788_109184"/>
<dbReference type="OrthoDB" id="9791143at2"/>
<keyword evidence="3" id="KW-0804">Transcription</keyword>
<proteinExistence type="predicted"/>
<dbReference type="SUPFAM" id="SSF46785">
    <property type="entry name" value="Winged helix' DNA-binding domain"/>
    <property type="match status" value="1"/>
</dbReference>
<sequence length="141" mass="16061">MKTIQPRSDCPISFSLDFLGDKWTLIVLRDLLLFGKKTYSEFLACNEKIASNILANRLATLEQYDFVTKQVSPDNKSSYLYIATAKAIDLVPILIEMISFGLKHNTVGDTYQLKPLLKDKAASILYYQSQLKKELKKYTAL</sequence>
<feature type="domain" description="HTH hxlR-type" evidence="4">
    <location>
        <begin position="10"/>
        <end position="109"/>
    </location>
</feature>
<evidence type="ECO:0000313" key="5">
    <source>
        <dbReference type="EMBL" id="SIT30285.1"/>
    </source>
</evidence>
<keyword evidence="6" id="KW-1185">Reference proteome</keyword>
<evidence type="ECO:0000256" key="2">
    <source>
        <dbReference type="ARBA" id="ARBA00023125"/>
    </source>
</evidence>
<keyword evidence="1" id="KW-0805">Transcription regulation</keyword>
<dbReference type="PANTHER" id="PTHR33204">
    <property type="entry name" value="TRANSCRIPTIONAL REGULATOR, MARR FAMILY"/>
    <property type="match status" value="1"/>
</dbReference>
<accession>A0A173MIJ8</accession>
<dbReference type="InterPro" id="IPR036388">
    <property type="entry name" value="WH-like_DNA-bd_sf"/>
</dbReference>
<reference evidence="6" key="1">
    <citation type="submission" date="2017-01" db="EMBL/GenBank/DDBJ databases">
        <authorList>
            <person name="Varghese N."/>
            <person name="Submissions S."/>
        </authorList>
    </citation>
    <scope>NUCLEOTIDE SEQUENCE [LARGE SCALE GENOMIC DNA]</scope>
    <source>
        <strain evidence="6">DSM 21054</strain>
    </source>
</reference>
<dbReference type="InterPro" id="IPR002577">
    <property type="entry name" value="HTH_HxlR"/>
</dbReference>
<dbReference type="Gene3D" id="1.10.10.10">
    <property type="entry name" value="Winged helix-like DNA-binding domain superfamily/Winged helix DNA-binding domain"/>
    <property type="match status" value="1"/>
</dbReference>
<dbReference type="GO" id="GO:0003677">
    <property type="term" value="F:DNA binding"/>
    <property type="evidence" value="ECO:0007669"/>
    <property type="project" value="UniProtKB-KW"/>
</dbReference>
<dbReference type="Pfam" id="PF01638">
    <property type="entry name" value="HxlR"/>
    <property type="match status" value="1"/>
</dbReference>
<dbReference type="KEGG" id="fln:FLA_3487"/>
<dbReference type="PROSITE" id="PS51118">
    <property type="entry name" value="HTH_HXLR"/>
    <property type="match status" value="1"/>
</dbReference>
<evidence type="ECO:0000256" key="1">
    <source>
        <dbReference type="ARBA" id="ARBA00023015"/>
    </source>
</evidence>
<dbReference type="InterPro" id="IPR036390">
    <property type="entry name" value="WH_DNA-bd_sf"/>
</dbReference>
<evidence type="ECO:0000259" key="4">
    <source>
        <dbReference type="PROSITE" id="PS51118"/>
    </source>
</evidence>
<evidence type="ECO:0000313" key="6">
    <source>
        <dbReference type="Proteomes" id="UP000186917"/>
    </source>
</evidence>
<dbReference type="Proteomes" id="UP000186917">
    <property type="component" value="Unassembled WGS sequence"/>
</dbReference>
<dbReference type="AlphaFoldDB" id="A0A173MIJ8"/>